<evidence type="ECO:0000313" key="4">
    <source>
        <dbReference type="Proteomes" id="UP000018466"/>
    </source>
</evidence>
<comment type="caution">
    <text evidence="3">The sequence shown here is derived from an EMBL/GenBank/DDBJ whole genome shotgun (WGS) entry which is preliminary data.</text>
</comment>
<evidence type="ECO:0000259" key="2">
    <source>
        <dbReference type="Pfam" id="PF12957"/>
    </source>
</evidence>
<gene>
    <name evidence="3" type="ORF">HMPREF9623_01951</name>
</gene>
<accession>A0AA36Y396</accession>
<keyword evidence="4" id="KW-1185">Reference proteome</keyword>
<proteinExistence type="predicted"/>
<dbReference type="GeneID" id="86941942"/>
<dbReference type="InterPro" id="IPR024559">
    <property type="entry name" value="DUF3846"/>
</dbReference>
<name>A0AA36Y396_9FIRM</name>
<evidence type="ECO:0000313" key="3">
    <source>
        <dbReference type="EMBL" id="EHO15630.1"/>
    </source>
</evidence>
<feature type="compositionally biased region" description="Basic and acidic residues" evidence="1">
    <location>
        <begin position="440"/>
        <end position="456"/>
    </location>
</feature>
<feature type="region of interest" description="Disordered" evidence="1">
    <location>
        <begin position="438"/>
        <end position="472"/>
    </location>
</feature>
<reference evidence="3 4" key="1">
    <citation type="submission" date="2011-10" db="EMBL/GenBank/DDBJ databases">
        <title>The Genome Sequence of Lachnospiraceae bacterium ACC2.</title>
        <authorList>
            <consortium name="The Broad Institute Genome Sequencing Platform"/>
            <person name="Earl A."/>
            <person name="Ward D."/>
            <person name="Feldgarden M."/>
            <person name="Gevers D."/>
            <person name="Sizova M."/>
            <person name="Hazen A."/>
            <person name="Epstein S."/>
            <person name="Young S.K."/>
            <person name="Zeng Q."/>
            <person name="Gargeya S."/>
            <person name="Fitzgerald M."/>
            <person name="Haas B."/>
            <person name="Abouelleil A."/>
            <person name="Alvarado L."/>
            <person name="Arachchi H.M."/>
            <person name="Berlin A."/>
            <person name="Brown A."/>
            <person name="Chapman S.B."/>
            <person name="Chen Z."/>
            <person name="Dunbar C."/>
            <person name="Freedman E."/>
            <person name="Gearin G."/>
            <person name="Goldberg J."/>
            <person name="Griggs A."/>
            <person name="Gujja S."/>
            <person name="Heiman D."/>
            <person name="Howarth C."/>
            <person name="Larson L."/>
            <person name="Lui A."/>
            <person name="MacDonald P.J.P."/>
            <person name="Montmayeur A."/>
            <person name="Murphy C."/>
            <person name="Neiman D."/>
            <person name="Pearson M."/>
            <person name="Priest M."/>
            <person name="Roberts A."/>
            <person name="Saif S."/>
            <person name="Shea T."/>
            <person name="Shenoy N."/>
            <person name="Sisk P."/>
            <person name="Stolte C."/>
            <person name="Sykes S."/>
            <person name="Wortman J."/>
            <person name="Nusbaum C."/>
            <person name="Birren B."/>
        </authorList>
    </citation>
    <scope>NUCLEOTIDE SEQUENCE [LARGE SCALE GENOMIC DNA]</scope>
    <source>
        <strain evidence="3 4">ACC2</strain>
    </source>
</reference>
<evidence type="ECO:0000256" key="1">
    <source>
        <dbReference type="SAM" id="MobiDB-lite"/>
    </source>
</evidence>
<sequence>MDFDVFKKAVMDEMRERFPNLEFGFREMKKLQGESYEGLMVTLPGSKVSASLNLDAYYERTNTGASEHQVMDLIERAVREASQNMPQLDWKVLGNYEQMKETLMLQMIPVKGNEERLAEIPHEMVEEMAVVYRFDLGSNERGTSSVLVTDTMLKSYGITRERLAADAIDAAVKNHPASLRNMNEVLQEMAGDRADFRSDEPSPLWVATVEGGMNGASVIRYPGFLDRAVETIGGDFYVLPSSIHEVLLVADDGSVALTQLEQMVRDINEAEVAPADRLSDSVFHYDSEAHLFENARSFELREAMLAEALFADDEPEQPKSLTVLLVEPNRYPKVVEIGSDLSDLQKAVGGYIEVVYPFEEKVGLIVNEEGKMNGLPLNRALRDENGEVYDVVAGSFLVTGLTEESFASLTQAQINKFEKLFHQPEAFLRMGNHIMALPIPKKEQETRKAAKTRDTDTVGSKSKPRKTGHDER</sequence>
<dbReference type="AlphaFoldDB" id="A0AA36Y396"/>
<dbReference type="InterPro" id="IPR043743">
    <property type="entry name" value="DUF5688"/>
</dbReference>
<dbReference type="RefSeq" id="WP_009533769.1">
    <property type="nucleotide sequence ID" value="NZ_JH590865.1"/>
</dbReference>
<protein>
    <recommendedName>
        <fullName evidence="2">DUF3846 domain-containing protein</fullName>
    </recommendedName>
</protein>
<dbReference type="Proteomes" id="UP000018466">
    <property type="component" value="Unassembled WGS sequence"/>
</dbReference>
<dbReference type="Pfam" id="PF18941">
    <property type="entry name" value="DUF5688"/>
    <property type="match status" value="1"/>
</dbReference>
<organism evidence="3 4">
    <name type="scientific">Stomatobaculum longum</name>
    <dbReference type="NCBI Taxonomy" id="796942"/>
    <lineage>
        <taxon>Bacteria</taxon>
        <taxon>Bacillati</taxon>
        <taxon>Bacillota</taxon>
        <taxon>Clostridia</taxon>
        <taxon>Lachnospirales</taxon>
        <taxon>Lachnospiraceae</taxon>
        <taxon>Stomatobaculum</taxon>
    </lineage>
</organism>
<dbReference type="Pfam" id="PF12957">
    <property type="entry name" value="DUF3846"/>
    <property type="match status" value="1"/>
</dbReference>
<feature type="domain" description="DUF3846" evidence="2">
    <location>
        <begin position="322"/>
        <end position="422"/>
    </location>
</feature>
<dbReference type="EMBL" id="AGEL01000015">
    <property type="protein sequence ID" value="EHO15630.1"/>
    <property type="molecule type" value="Genomic_DNA"/>
</dbReference>